<comment type="caution">
    <text evidence="2">The sequence shown here is derived from an EMBL/GenBank/DDBJ whole genome shotgun (WGS) entry which is preliminary data.</text>
</comment>
<accession>A0A8J7P141</accession>
<name>A0A8J7P141_ATRSP</name>
<dbReference type="InterPro" id="IPR015095">
    <property type="entry name" value="AlkB_hom8_N"/>
</dbReference>
<dbReference type="Pfam" id="PF09004">
    <property type="entry name" value="ALKBH8_N"/>
    <property type="match status" value="1"/>
</dbReference>
<dbReference type="PANTHER" id="PTHR45913">
    <property type="entry name" value="EPM2A-INTERACTING PROTEIN 1"/>
    <property type="match status" value="1"/>
</dbReference>
<protein>
    <submittedName>
        <fullName evidence="2">ZBED5 protein</fullName>
    </submittedName>
</protein>
<dbReference type="GO" id="GO:0008168">
    <property type="term" value="F:methyltransferase activity"/>
    <property type="evidence" value="ECO:0007669"/>
    <property type="project" value="InterPro"/>
</dbReference>
<keyword evidence="3" id="KW-1185">Reference proteome</keyword>
<dbReference type="EMBL" id="JAAWVO010065326">
    <property type="protein sequence ID" value="MBN3323459.1"/>
    <property type="molecule type" value="Genomic_DNA"/>
</dbReference>
<feature type="domain" description="Alkylated DNA repair protein AlkB homologue 8 N-terminal" evidence="1">
    <location>
        <begin position="91"/>
        <end position="113"/>
    </location>
</feature>
<dbReference type="GO" id="GO:0016706">
    <property type="term" value="F:2-oxoglutarate-dependent dioxygenase activity"/>
    <property type="evidence" value="ECO:0007669"/>
    <property type="project" value="InterPro"/>
</dbReference>
<organism evidence="2 3">
    <name type="scientific">Atractosteus spatula</name>
    <name type="common">Alligator gar</name>
    <name type="synonym">Lepisosteus spatula</name>
    <dbReference type="NCBI Taxonomy" id="7917"/>
    <lineage>
        <taxon>Eukaryota</taxon>
        <taxon>Metazoa</taxon>
        <taxon>Chordata</taxon>
        <taxon>Craniata</taxon>
        <taxon>Vertebrata</taxon>
        <taxon>Euteleostomi</taxon>
        <taxon>Actinopterygii</taxon>
        <taxon>Neopterygii</taxon>
        <taxon>Holostei</taxon>
        <taxon>Semionotiformes</taxon>
        <taxon>Lepisosteidae</taxon>
        <taxon>Atractosteus</taxon>
    </lineage>
</organism>
<evidence type="ECO:0000313" key="2">
    <source>
        <dbReference type="EMBL" id="MBN3323459.1"/>
    </source>
</evidence>
<feature type="non-terminal residue" evidence="2">
    <location>
        <position position="1"/>
    </location>
</feature>
<sequence>MIIPVPKKSTVSCLNDYRPEKLSLLNLNTPLCNRILDFLTERPQTVRIGNNVSLNSGGPVLITPHCTSIAPLWRRQSTKFLGVHITDDVTWTIYTTSLAKKAQQRLYFLQRLRATLPTGTTGEHIFQLLNEFIKENGIDWIKCVRVCTDGARAMTTRHSSVVGRIREVAPEINGHIATSTARLLPSRKCLMI</sequence>
<dbReference type="AlphaFoldDB" id="A0A8J7P141"/>
<dbReference type="Proteomes" id="UP000736164">
    <property type="component" value="Unassembled WGS sequence"/>
</dbReference>
<reference evidence="2" key="1">
    <citation type="journal article" date="2021" name="Cell">
        <title>Tracing the genetic footprints of vertebrate landing in non-teleost ray-finned fishes.</title>
        <authorList>
            <person name="Bi X."/>
            <person name="Wang K."/>
            <person name="Yang L."/>
            <person name="Pan H."/>
            <person name="Jiang H."/>
            <person name="Wei Q."/>
            <person name="Fang M."/>
            <person name="Yu H."/>
            <person name="Zhu C."/>
            <person name="Cai Y."/>
            <person name="He Y."/>
            <person name="Gan X."/>
            <person name="Zeng H."/>
            <person name="Yu D."/>
            <person name="Zhu Y."/>
            <person name="Jiang H."/>
            <person name="Qiu Q."/>
            <person name="Yang H."/>
            <person name="Zhang Y.E."/>
            <person name="Wang W."/>
            <person name="Zhu M."/>
            <person name="He S."/>
            <person name="Zhang G."/>
        </authorList>
    </citation>
    <scope>NUCLEOTIDE SEQUENCE</scope>
    <source>
        <strain evidence="2">Allg_001</strain>
    </source>
</reference>
<evidence type="ECO:0000259" key="1">
    <source>
        <dbReference type="Pfam" id="PF09004"/>
    </source>
</evidence>
<evidence type="ECO:0000313" key="3">
    <source>
        <dbReference type="Proteomes" id="UP000736164"/>
    </source>
</evidence>
<feature type="non-terminal residue" evidence="2">
    <location>
        <position position="192"/>
    </location>
</feature>
<dbReference type="PANTHER" id="PTHR45913:SF19">
    <property type="entry name" value="LOW QUALITY PROTEIN: ZINC FINGER BED DOMAIN-CONTAINING PROTEIN 5-LIKE"/>
    <property type="match status" value="1"/>
</dbReference>
<proteinExistence type="predicted"/>
<gene>
    <name evidence="2" type="primary">Zbed5_23</name>
    <name evidence="2" type="ORF">GTO95_0006021</name>
</gene>